<reference evidence="2" key="1">
    <citation type="journal article" date="2023" name="Nat. Commun.">
        <title>Diploid and tetraploid genomes of Acorus and the evolution of monocots.</title>
        <authorList>
            <person name="Ma L."/>
            <person name="Liu K.W."/>
            <person name="Li Z."/>
            <person name="Hsiao Y.Y."/>
            <person name="Qi Y."/>
            <person name="Fu T."/>
            <person name="Tang G.D."/>
            <person name="Zhang D."/>
            <person name="Sun W.H."/>
            <person name="Liu D.K."/>
            <person name="Li Y."/>
            <person name="Chen G.Z."/>
            <person name="Liu X.D."/>
            <person name="Liao X.Y."/>
            <person name="Jiang Y.T."/>
            <person name="Yu X."/>
            <person name="Hao Y."/>
            <person name="Huang J."/>
            <person name="Zhao X.W."/>
            <person name="Ke S."/>
            <person name="Chen Y.Y."/>
            <person name="Wu W.L."/>
            <person name="Hsu J.L."/>
            <person name="Lin Y.F."/>
            <person name="Huang M.D."/>
            <person name="Li C.Y."/>
            <person name="Huang L."/>
            <person name="Wang Z.W."/>
            <person name="Zhao X."/>
            <person name="Zhong W.Y."/>
            <person name="Peng D.H."/>
            <person name="Ahmad S."/>
            <person name="Lan S."/>
            <person name="Zhang J.S."/>
            <person name="Tsai W.C."/>
            <person name="Van de Peer Y."/>
            <person name="Liu Z.J."/>
        </authorList>
    </citation>
    <scope>NUCLEOTIDE SEQUENCE</scope>
    <source>
        <strain evidence="2">CP</strain>
    </source>
</reference>
<dbReference type="PANTHER" id="PTHR47723">
    <property type="entry name" value="OS05G0353850 PROTEIN"/>
    <property type="match status" value="1"/>
</dbReference>
<sequence length="451" mass="51858">MRKRYLRKDNMWRVLAPLGCSSTWSSILQARDWIQPKVQYLIFEEKSVNLWFDPWIKGKGLAQVFGRVSYDWGPPNEATVAVFISNGQWEMPHRSSEDLDLIWPKIQQLDVRGTGKDLLIWPASKTGILNLSEAWKAGKRMPIIYFWAVHFLDSFGSNSSRSLGMFYAPSKESIKLKTIHRFFRIIQTPDMVMVLNAFGVQIEEKENSSTIVKWMSPEDGWLKLNTDGSLANDRGGYEALIRNSNSEFQLGLAGRLDLPTINLLELKAIEQGVKLSSTMQACKLWIEIDSTTALAWLEGRGNIPWTAIRSLCNTHHYLQHLVDWKIVPHIRDLRSDKNWPVTGFFEVRPPGKTIGSIKRVVKLGERRNNPTQTKRVKTPKWAEATKAPKRTAMTKTPESKSCDCIDMMNQQFLMYDSIRKKEHNAWVERTIKLLQKIVLKLLSAAVRSIRM</sequence>
<proteinExistence type="predicted"/>
<evidence type="ECO:0000313" key="2">
    <source>
        <dbReference type="EMBL" id="KAK1297392.1"/>
    </source>
</evidence>
<reference evidence="2" key="2">
    <citation type="submission" date="2023-06" db="EMBL/GenBank/DDBJ databases">
        <authorList>
            <person name="Ma L."/>
            <person name="Liu K.-W."/>
            <person name="Li Z."/>
            <person name="Hsiao Y.-Y."/>
            <person name="Qi Y."/>
            <person name="Fu T."/>
            <person name="Tang G."/>
            <person name="Zhang D."/>
            <person name="Sun W.-H."/>
            <person name="Liu D.-K."/>
            <person name="Li Y."/>
            <person name="Chen G.-Z."/>
            <person name="Liu X.-D."/>
            <person name="Liao X.-Y."/>
            <person name="Jiang Y.-T."/>
            <person name="Yu X."/>
            <person name="Hao Y."/>
            <person name="Huang J."/>
            <person name="Zhao X.-W."/>
            <person name="Ke S."/>
            <person name="Chen Y.-Y."/>
            <person name="Wu W.-L."/>
            <person name="Hsu J.-L."/>
            <person name="Lin Y.-F."/>
            <person name="Huang M.-D."/>
            <person name="Li C.-Y."/>
            <person name="Huang L."/>
            <person name="Wang Z.-W."/>
            <person name="Zhao X."/>
            <person name="Zhong W.-Y."/>
            <person name="Peng D.-H."/>
            <person name="Ahmad S."/>
            <person name="Lan S."/>
            <person name="Zhang J.-S."/>
            <person name="Tsai W.-C."/>
            <person name="Van De Peer Y."/>
            <person name="Liu Z.-J."/>
        </authorList>
    </citation>
    <scope>NUCLEOTIDE SEQUENCE</scope>
    <source>
        <strain evidence="2">CP</strain>
        <tissue evidence="2">Leaves</tissue>
    </source>
</reference>
<dbReference type="SUPFAM" id="SSF53098">
    <property type="entry name" value="Ribonuclease H-like"/>
    <property type="match status" value="1"/>
</dbReference>
<accession>A0AAV9D926</accession>
<dbReference type="Proteomes" id="UP001180020">
    <property type="component" value="Unassembled WGS sequence"/>
</dbReference>
<dbReference type="PANTHER" id="PTHR47723:SF19">
    <property type="entry name" value="POLYNUCLEOTIDYL TRANSFERASE, RIBONUCLEASE H-LIKE SUPERFAMILY PROTEIN"/>
    <property type="match status" value="1"/>
</dbReference>
<dbReference type="InterPro" id="IPR044730">
    <property type="entry name" value="RNase_H-like_dom_plant"/>
</dbReference>
<evidence type="ECO:0000313" key="3">
    <source>
        <dbReference type="Proteomes" id="UP001180020"/>
    </source>
</evidence>
<dbReference type="Gene3D" id="3.30.420.10">
    <property type="entry name" value="Ribonuclease H-like superfamily/Ribonuclease H"/>
    <property type="match status" value="1"/>
</dbReference>
<comment type="caution">
    <text evidence="2">The sequence shown here is derived from an EMBL/GenBank/DDBJ whole genome shotgun (WGS) entry which is preliminary data.</text>
</comment>
<dbReference type="AlphaFoldDB" id="A0AAV9D926"/>
<gene>
    <name evidence="2" type="ORF">QJS10_CPB15g00822</name>
</gene>
<keyword evidence="3" id="KW-1185">Reference proteome</keyword>
<dbReference type="CDD" id="cd06222">
    <property type="entry name" value="RNase_H_like"/>
    <property type="match status" value="1"/>
</dbReference>
<feature type="region of interest" description="Disordered" evidence="1">
    <location>
        <begin position="369"/>
        <end position="400"/>
    </location>
</feature>
<evidence type="ECO:0000256" key="1">
    <source>
        <dbReference type="SAM" id="MobiDB-lite"/>
    </source>
</evidence>
<name>A0AAV9D926_ACOCL</name>
<dbReference type="InterPro" id="IPR036397">
    <property type="entry name" value="RNaseH_sf"/>
</dbReference>
<dbReference type="GO" id="GO:0003676">
    <property type="term" value="F:nucleic acid binding"/>
    <property type="evidence" value="ECO:0007669"/>
    <property type="project" value="InterPro"/>
</dbReference>
<evidence type="ECO:0008006" key="4">
    <source>
        <dbReference type="Google" id="ProtNLM"/>
    </source>
</evidence>
<dbReference type="InterPro" id="IPR012337">
    <property type="entry name" value="RNaseH-like_sf"/>
</dbReference>
<dbReference type="EMBL" id="JAUJYO010000015">
    <property type="protein sequence ID" value="KAK1297392.1"/>
    <property type="molecule type" value="Genomic_DNA"/>
</dbReference>
<organism evidence="2 3">
    <name type="scientific">Acorus calamus</name>
    <name type="common">Sweet flag</name>
    <dbReference type="NCBI Taxonomy" id="4465"/>
    <lineage>
        <taxon>Eukaryota</taxon>
        <taxon>Viridiplantae</taxon>
        <taxon>Streptophyta</taxon>
        <taxon>Embryophyta</taxon>
        <taxon>Tracheophyta</taxon>
        <taxon>Spermatophyta</taxon>
        <taxon>Magnoliopsida</taxon>
        <taxon>Liliopsida</taxon>
        <taxon>Acoraceae</taxon>
        <taxon>Acorus</taxon>
    </lineage>
</organism>
<protein>
    <recommendedName>
        <fullName evidence="4">RNase H type-1 domain-containing protein</fullName>
    </recommendedName>
</protein>
<dbReference type="InterPro" id="IPR053151">
    <property type="entry name" value="RNase_H-like"/>
</dbReference>